<keyword evidence="3" id="KW-1185">Reference proteome</keyword>
<dbReference type="AlphaFoldDB" id="A0A9N8JEV5"/>
<sequence length="188" mass="21818">MTSLQQPYGVFPPEIWLHILKSCSTTSLKNLSLTSKSFYLLSSDQLLHTLVLGQNTISTCVLPPSLHNATVIKDAALFNHLVLDYRHLHWYKAVKTVFVVRAKRLWVTRRSALPLICYYITWWFKPEDKKMHTWKPWVMEQPTVMLWVPEIWPVRHPIMLDLKTDIFVGTKPSRPCLWCGGRDCGSLG</sequence>
<dbReference type="OrthoDB" id="3854521at2759"/>
<protein>
    <recommendedName>
        <fullName evidence="1">F-box domain-containing protein</fullName>
    </recommendedName>
</protein>
<organism evidence="2 3">
    <name type="scientific">Aureobasidium mustum</name>
    <dbReference type="NCBI Taxonomy" id="2773714"/>
    <lineage>
        <taxon>Eukaryota</taxon>
        <taxon>Fungi</taxon>
        <taxon>Dikarya</taxon>
        <taxon>Ascomycota</taxon>
        <taxon>Pezizomycotina</taxon>
        <taxon>Dothideomycetes</taxon>
        <taxon>Dothideomycetidae</taxon>
        <taxon>Dothideales</taxon>
        <taxon>Saccotheciaceae</taxon>
        <taxon>Aureobasidium</taxon>
    </lineage>
</organism>
<comment type="caution">
    <text evidence="2">The sequence shown here is derived from an EMBL/GenBank/DDBJ whole genome shotgun (WGS) entry which is preliminary data.</text>
</comment>
<evidence type="ECO:0000259" key="1">
    <source>
        <dbReference type="Pfam" id="PF00646"/>
    </source>
</evidence>
<name>A0A9N8JEV5_9PEZI</name>
<gene>
    <name evidence="2" type="ORF">AWRI4233_LOCUS1057</name>
</gene>
<feature type="domain" description="F-box" evidence="1">
    <location>
        <begin position="11"/>
        <end position="48"/>
    </location>
</feature>
<accession>A0A9N8JEV5</accession>
<proteinExistence type="predicted"/>
<evidence type="ECO:0000313" key="2">
    <source>
        <dbReference type="EMBL" id="CAD0086782.1"/>
    </source>
</evidence>
<dbReference type="EMBL" id="CAIJEO010000002">
    <property type="protein sequence ID" value="CAD0086782.1"/>
    <property type="molecule type" value="Genomic_DNA"/>
</dbReference>
<dbReference type="Proteomes" id="UP000714618">
    <property type="component" value="Unassembled WGS sequence"/>
</dbReference>
<dbReference type="SUPFAM" id="SSF81383">
    <property type="entry name" value="F-box domain"/>
    <property type="match status" value="1"/>
</dbReference>
<evidence type="ECO:0000313" key="3">
    <source>
        <dbReference type="Proteomes" id="UP000714618"/>
    </source>
</evidence>
<dbReference type="InterPro" id="IPR036047">
    <property type="entry name" value="F-box-like_dom_sf"/>
</dbReference>
<dbReference type="Pfam" id="PF00646">
    <property type="entry name" value="F-box"/>
    <property type="match status" value="1"/>
</dbReference>
<reference evidence="2" key="1">
    <citation type="submission" date="2020-06" db="EMBL/GenBank/DDBJ databases">
        <authorList>
            <person name="Onetto C."/>
        </authorList>
    </citation>
    <scope>NUCLEOTIDE SEQUENCE</scope>
</reference>
<dbReference type="InterPro" id="IPR001810">
    <property type="entry name" value="F-box_dom"/>
</dbReference>
<dbReference type="CDD" id="cd09917">
    <property type="entry name" value="F-box_SF"/>
    <property type="match status" value="1"/>
</dbReference>